<evidence type="ECO:0000256" key="8">
    <source>
        <dbReference type="ARBA" id="ARBA00022837"/>
    </source>
</evidence>
<dbReference type="PANTHER" id="PTHR33407">
    <property type="entry name" value="PECTATE LYASE F-RELATED"/>
    <property type="match status" value="1"/>
</dbReference>
<comment type="subcellular location">
    <subcellularLocation>
        <location evidence="3 10">Secreted</location>
    </subcellularLocation>
</comment>
<comment type="function">
    <text evidence="10">Catalyzes the depolymerization of both polygalacturonate and pectins of methyl esterification degree from 22 to 89%, with an endo mode of action. In contrast to the majority of pectate lyases, displays high activity on highly methylated pectins.</text>
</comment>
<keyword evidence="14" id="KW-1185">Reference proteome</keyword>
<feature type="chain" id="PRO_5044998634" description="Pectate lyase" evidence="10">
    <location>
        <begin position="22"/>
        <end position="381"/>
    </location>
</feature>
<evidence type="ECO:0000313" key="14">
    <source>
        <dbReference type="Proteomes" id="UP001501337"/>
    </source>
</evidence>
<dbReference type="InterPro" id="IPR011050">
    <property type="entry name" value="Pectin_lyase_fold/virulence"/>
</dbReference>
<protein>
    <recommendedName>
        <fullName evidence="5 10">Pectate lyase</fullName>
        <ecNumber evidence="5 10">4.2.2.2</ecNumber>
    </recommendedName>
</protein>
<dbReference type="InterPro" id="IPR035992">
    <property type="entry name" value="Ricin_B-like_lectins"/>
</dbReference>
<dbReference type="SMART" id="SM00458">
    <property type="entry name" value="RICIN"/>
    <property type="match status" value="1"/>
</dbReference>
<feature type="signal peptide" evidence="10">
    <location>
        <begin position="1"/>
        <end position="21"/>
    </location>
</feature>
<dbReference type="EMBL" id="BAABBO010000016">
    <property type="protein sequence ID" value="GAA3972756.1"/>
    <property type="molecule type" value="Genomic_DNA"/>
</dbReference>
<dbReference type="Gene3D" id="2.80.10.50">
    <property type="match status" value="3"/>
</dbReference>
<evidence type="ECO:0000256" key="7">
    <source>
        <dbReference type="ARBA" id="ARBA00022729"/>
    </source>
</evidence>
<sequence>MSFKRTSIALAFTFLTPFAMAEVATGQYALVAKHSNLALDVTGASSADGADVIQWDYRGARNQHFKVDKLGNGYYTIHAVHSGKSLDVWEFSTEAGGDIRQWSATGNYNQQWKISESGDGFYTVVSRHSGLALDVWGWNKAAGADVRQWPLTGGDNQQWYFRPVSTDGGTVQPPKLPNRGSNCKSTGSQSVSETIRVNGGVYDGKCKTFNPTSALGDGSQNESQKPVFRLENGATLKNVIIGNNGADGIHVYNGATVENVRWTNVGEDALTVKSSGGKVVLRNIEAYDGSDKFLQANAASTIQVSACTVDSMGKFIRQNGGTKFPVSITVDNCSIANMKEGIFRTDSSASTARITNSTLDNAGSICIGKWKSCTSANISGQ</sequence>
<evidence type="ECO:0000256" key="3">
    <source>
        <dbReference type="ARBA" id="ARBA00004613"/>
    </source>
</evidence>
<evidence type="ECO:0000256" key="6">
    <source>
        <dbReference type="ARBA" id="ARBA00022525"/>
    </source>
</evidence>
<dbReference type="InterPro" id="IPR012334">
    <property type="entry name" value="Pectin_lyas_fold"/>
</dbReference>
<feature type="compositionally biased region" description="Polar residues" evidence="11">
    <location>
        <begin position="179"/>
        <end position="190"/>
    </location>
</feature>
<dbReference type="Pfam" id="PF03211">
    <property type="entry name" value="Pectate_lyase"/>
    <property type="match status" value="1"/>
</dbReference>
<evidence type="ECO:0000259" key="12">
    <source>
        <dbReference type="SMART" id="SM00458"/>
    </source>
</evidence>
<evidence type="ECO:0000256" key="2">
    <source>
        <dbReference type="ARBA" id="ARBA00001913"/>
    </source>
</evidence>
<name>A0ABP7PWV5_9GAMM</name>
<dbReference type="InterPro" id="IPR000772">
    <property type="entry name" value="Ricin_B_lectin"/>
</dbReference>
<comment type="similarity">
    <text evidence="4 10">Belongs to the polysaccharide lyase 3 family.</text>
</comment>
<evidence type="ECO:0000256" key="11">
    <source>
        <dbReference type="SAM" id="MobiDB-lite"/>
    </source>
</evidence>
<evidence type="ECO:0000256" key="5">
    <source>
        <dbReference type="ARBA" id="ARBA00012272"/>
    </source>
</evidence>
<dbReference type="Gene3D" id="2.160.20.10">
    <property type="entry name" value="Single-stranded right-handed beta-helix, Pectin lyase-like"/>
    <property type="match status" value="1"/>
</dbReference>
<dbReference type="EC" id="4.2.2.2" evidence="5 10"/>
<comment type="caution">
    <text evidence="13">The sequence shown here is derived from an EMBL/GenBank/DDBJ whole genome shotgun (WGS) entry which is preliminary data.</text>
</comment>
<comment type="cofactor">
    <cofactor evidence="2 10">
        <name>Ca(2+)</name>
        <dbReference type="ChEBI" id="CHEBI:29108"/>
    </cofactor>
</comment>
<evidence type="ECO:0000256" key="4">
    <source>
        <dbReference type="ARBA" id="ARBA00006463"/>
    </source>
</evidence>
<feature type="domain" description="Ricin B lectin" evidence="12">
    <location>
        <begin position="25"/>
        <end position="162"/>
    </location>
</feature>
<dbReference type="Pfam" id="PF14200">
    <property type="entry name" value="RicinB_lectin_2"/>
    <property type="match status" value="1"/>
</dbReference>
<dbReference type="SUPFAM" id="SSF51126">
    <property type="entry name" value="Pectin lyase-like"/>
    <property type="match status" value="1"/>
</dbReference>
<keyword evidence="9 10" id="KW-0456">Lyase</keyword>
<evidence type="ECO:0000313" key="13">
    <source>
        <dbReference type="EMBL" id="GAA3972756.1"/>
    </source>
</evidence>
<organism evidence="13 14">
    <name type="scientific">Allohahella marinimesophila</name>
    <dbReference type="NCBI Taxonomy" id="1054972"/>
    <lineage>
        <taxon>Bacteria</taxon>
        <taxon>Pseudomonadati</taxon>
        <taxon>Pseudomonadota</taxon>
        <taxon>Gammaproteobacteria</taxon>
        <taxon>Oceanospirillales</taxon>
        <taxon>Hahellaceae</taxon>
        <taxon>Allohahella</taxon>
    </lineage>
</organism>
<reference evidence="14" key="1">
    <citation type="journal article" date="2019" name="Int. J. Syst. Evol. Microbiol.">
        <title>The Global Catalogue of Microorganisms (GCM) 10K type strain sequencing project: providing services to taxonomists for standard genome sequencing and annotation.</title>
        <authorList>
            <consortium name="The Broad Institute Genomics Platform"/>
            <consortium name="The Broad Institute Genome Sequencing Center for Infectious Disease"/>
            <person name="Wu L."/>
            <person name="Ma J."/>
        </authorList>
    </citation>
    <scope>NUCLEOTIDE SEQUENCE [LARGE SCALE GENOMIC DNA]</scope>
    <source>
        <strain evidence="14">JCM 17555</strain>
    </source>
</reference>
<evidence type="ECO:0000256" key="10">
    <source>
        <dbReference type="RuleBase" id="RU367009"/>
    </source>
</evidence>
<evidence type="ECO:0000256" key="9">
    <source>
        <dbReference type="ARBA" id="ARBA00023239"/>
    </source>
</evidence>
<dbReference type="CDD" id="cd00161">
    <property type="entry name" value="beta-trefoil_Ricin-like"/>
    <property type="match status" value="1"/>
</dbReference>
<dbReference type="Proteomes" id="UP001501337">
    <property type="component" value="Unassembled WGS sequence"/>
</dbReference>
<dbReference type="SUPFAM" id="SSF50370">
    <property type="entry name" value="Ricin B-like lectins"/>
    <property type="match status" value="1"/>
</dbReference>
<dbReference type="PANTHER" id="PTHR33407:SF9">
    <property type="entry name" value="PECTATE LYASE F-RELATED"/>
    <property type="match status" value="1"/>
</dbReference>
<keyword evidence="7 10" id="KW-0732">Signal</keyword>
<accession>A0ABP7PWV5</accession>
<dbReference type="InterPro" id="IPR004898">
    <property type="entry name" value="Pectate_lyase_PlyH/PlyE-like"/>
</dbReference>
<comment type="catalytic activity">
    <reaction evidence="1 10">
        <text>Eliminative cleavage of (1-&gt;4)-alpha-D-galacturonan to give oligosaccharides with 4-deoxy-alpha-D-galact-4-enuronosyl groups at their non-reducing ends.</text>
        <dbReference type="EC" id="4.2.2.2"/>
    </reaction>
</comment>
<evidence type="ECO:0000256" key="1">
    <source>
        <dbReference type="ARBA" id="ARBA00000695"/>
    </source>
</evidence>
<dbReference type="RefSeq" id="WP_344808336.1">
    <property type="nucleotide sequence ID" value="NZ_BAABBO010000016.1"/>
</dbReference>
<feature type="region of interest" description="Disordered" evidence="11">
    <location>
        <begin position="168"/>
        <end position="190"/>
    </location>
</feature>
<proteinExistence type="inferred from homology"/>
<dbReference type="PROSITE" id="PS50231">
    <property type="entry name" value="RICIN_B_LECTIN"/>
    <property type="match status" value="1"/>
</dbReference>
<keyword evidence="8 10" id="KW-0106">Calcium</keyword>
<gene>
    <name evidence="13" type="ORF">GCM10022278_32550</name>
</gene>
<keyword evidence="6 10" id="KW-0964">Secreted</keyword>